<protein>
    <recommendedName>
        <fullName evidence="9">4-hydroxyphenylpyruvate dioxygenase</fullName>
        <ecNumber evidence="8">1.13.11.27</ecNumber>
    </recommendedName>
    <alternativeName>
        <fullName evidence="21">4-hydroxyphenylpyruvic acid oxidase</fullName>
    </alternativeName>
</protein>
<evidence type="ECO:0000256" key="17">
    <source>
        <dbReference type="ARBA" id="ARBA00023004"/>
    </source>
</evidence>
<dbReference type="GO" id="GO:0006572">
    <property type="term" value="P:L-tyrosine catabolic process"/>
    <property type="evidence" value="ECO:0007669"/>
    <property type="project" value="UniProtKB-KW"/>
</dbReference>
<comment type="function">
    <text evidence="22">Catalyzes the conversion of 4-hydroxyphenylpyruvic acid to homogentisic acid, one of the steps in tyrosine catabolism.</text>
</comment>
<evidence type="ECO:0000256" key="1">
    <source>
        <dbReference type="ARBA" id="ARBA00001962"/>
    </source>
</evidence>
<proteinExistence type="inferred from homology"/>
<evidence type="ECO:0000256" key="12">
    <source>
        <dbReference type="ARBA" id="ARBA00022737"/>
    </source>
</evidence>
<comment type="pathway">
    <text evidence="5">Amino-acid degradation; L-phenylalanine degradation; acetoacetate and fumarate from L-phenylalanine: step 3/6.</text>
</comment>
<evidence type="ECO:0000256" key="6">
    <source>
        <dbReference type="ARBA" id="ARBA00005877"/>
    </source>
</evidence>
<comment type="subunit">
    <text evidence="7">Homodimer.</text>
</comment>
<dbReference type="GO" id="GO:0046872">
    <property type="term" value="F:metal ion binding"/>
    <property type="evidence" value="ECO:0007669"/>
    <property type="project" value="UniProtKB-KW"/>
</dbReference>
<keyword evidence="16" id="KW-0560">Oxidoreductase</keyword>
<keyword evidence="12" id="KW-0677">Repeat</keyword>
<dbReference type="EC" id="1.13.11.27" evidence="8"/>
<evidence type="ECO:0000256" key="22">
    <source>
        <dbReference type="ARBA" id="ARBA00033727"/>
    </source>
</evidence>
<evidence type="ECO:0000256" key="11">
    <source>
        <dbReference type="ARBA" id="ARBA00022723"/>
    </source>
</evidence>
<evidence type="ECO:0000256" key="8">
    <source>
        <dbReference type="ARBA" id="ARBA00013222"/>
    </source>
</evidence>
<keyword evidence="15 24" id="KW-0223">Dioxygenase</keyword>
<comment type="caution">
    <text evidence="24">The sequence shown here is derived from an EMBL/GenBank/DDBJ whole genome shotgun (WGS) entry which is preliminary data.</text>
</comment>
<keyword evidence="14" id="KW-0828">Tyrosine catabolism</keyword>
<dbReference type="SUPFAM" id="SSF54593">
    <property type="entry name" value="Glyoxalase/Bleomycin resistance protein/Dihydroxybiphenyl dioxygenase"/>
    <property type="match status" value="1"/>
</dbReference>
<keyword evidence="10" id="KW-0963">Cytoplasm</keyword>
<dbReference type="InterPro" id="IPR029068">
    <property type="entry name" value="Glyas_Bleomycin-R_OHBP_Dase"/>
</dbReference>
<dbReference type="GO" id="GO:0042803">
    <property type="term" value="F:protein homodimerization activity"/>
    <property type="evidence" value="ECO:0007669"/>
    <property type="project" value="UniProtKB-ARBA"/>
</dbReference>
<evidence type="ECO:0000256" key="19">
    <source>
        <dbReference type="ARBA" id="ARBA00023136"/>
    </source>
</evidence>
<keyword evidence="11" id="KW-0479">Metal-binding</keyword>
<name>A0A7L4LMT8_9CORV</name>
<dbReference type="GO" id="GO:0006559">
    <property type="term" value="P:L-phenylalanine catabolic process"/>
    <property type="evidence" value="ECO:0007669"/>
    <property type="project" value="UniProtKB-KW"/>
</dbReference>
<evidence type="ECO:0000256" key="14">
    <source>
        <dbReference type="ARBA" id="ARBA00022878"/>
    </source>
</evidence>
<dbReference type="InterPro" id="IPR005956">
    <property type="entry name" value="4OHPhenylPyrv_dOase"/>
</dbReference>
<dbReference type="GO" id="GO:0000139">
    <property type="term" value="C:Golgi membrane"/>
    <property type="evidence" value="ECO:0007669"/>
    <property type="project" value="UniProtKB-SubCell"/>
</dbReference>
<dbReference type="Gene3D" id="3.10.180.10">
    <property type="entry name" value="2,3-Dihydroxybiphenyl 1,2-Dioxygenase, domain 1"/>
    <property type="match status" value="1"/>
</dbReference>
<evidence type="ECO:0000256" key="3">
    <source>
        <dbReference type="ARBA" id="ARBA00004406"/>
    </source>
</evidence>
<evidence type="ECO:0000256" key="9">
    <source>
        <dbReference type="ARBA" id="ARBA00018452"/>
    </source>
</evidence>
<comment type="similarity">
    <text evidence="6">Belongs to the 4HPPD family.</text>
</comment>
<feature type="non-terminal residue" evidence="24">
    <location>
        <position position="1"/>
    </location>
</feature>
<dbReference type="GO" id="GO:0005789">
    <property type="term" value="C:endoplasmic reticulum membrane"/>
    <property type="evidence" value="ECO:0007669"/>
    <property type="project" value="UniProtKB-SubCell"/>
</dbReference>
<evidence type="ECO:0000256" key="7">
    <source>
        <dbReference type="ARBA" id="ARBA00011738"/>
    </source>
</evidence>
<dbReference type="Proteomes" id="UP000576729">
    <property type="component" value="Unassembled WGS sequence"/>
</dbReference>
<evidence type="ECO:0000256" key="5">
    <source>
        <dbReference type="ARBA" id="ARBA00005162"/>
    </source>
</evidence>
<evidence type="ECO:0000256" key="2">
    <source>
        <dbReference type="ARBA" id="ARBA00004395"/>
    </source>
</evidence>
<dbReference type="PANTHER" id="PTHR11959:SF12">
    <property type="entry name" value="4-HYDROXYPHENYLPYRUVATE DIOXYGENASE"/>
    <property type="match status" value="1"/>
</dbReference>
<sequence length="116" mass="13530">ITNLKQRGMQFMDVPSSYYQVLRERLKTAKIKVKENIDKLEELKILVDFDEKGYLLQIFTKPVQDRPTVFLEVIQRHNHQGFGAGNFKSLFEAIEMDQDARGNLTVLEPNGETKRM</sequence>
<evidence type="ECO:0000256" key="13">
    <source>
        <dbReference type="ARBA" id="ARBA00022824"/>
    </source>
</evidence>
<keyword evidence="20" id="KW-0585">Phenylalanine catabolism</keyword>
<comment type="catalytic activity">
    <reaction evidence="23">
        <text>3-(4-hydroxyphenyl)pyruvate + O2 = homogentisate + CO2</text>
        <dbReference type="Rhea" id="RHEA:16189"/>
        <dbReference type="ChEBI" id="CHEBI:15379"/>
        <dbReference type="ChEBI" id="CHEBI:16169"/>
        <dbReference type="ChEBI" id="CHEBI:16526"/>
        <dbReference type="ChEBI" id="CHEBI:36242"/>
        <dbReference type="EC" id="1.13.11.27"/>
    </reaction>
    <physiologicalReaction direction="left-to-right" evidence="23">
        <dbReference type="Rhea" id="RHEA:16190"/>
    </physiologicalReaction>
</comment>
<evidence type="ECO:0000256" key="4">
    <source>
        <dbReference type="ARBA" id="ARBA00004496"/>
    </source>
</evidence>
<dbReference type="FunFam" id="3.10.180.10:FF:000022">
    <property type="entry name" value="4-hydroxyphenylpyruvate dioxygenase"/>
    <property type="match status" value="1"/>
</dbReference>
<comment type="cofactor">
    <cofactor evidence="1">
        <name>Fe cation</name>
        <dbReference type="ChEBI" id="CHEBI:24875"/>
    </cofactor>
</comment>
<dbReference type="PANTHER" id="PTHR11959">
    <property type="entry name" value="4-HYDROXYPHENYLPYRUVATE DIOXYGENASE"/>
    <property type="match status" value="1"/>
</dbReference>
<evidence type="ECO:0000256" key="15">
    <source>
        <dbReference type="ARBA" id="ARBA00022964"/>
    </source>
</evidence>
<dbReference type="EMBL" id="VWPU01025568">
    <property type="protein sequence ID" value="NXY66593.1"/>
    <property type="molecule type" value="Genomic_DNA"/>
</dbReference>
<keyword evidence="18" id="KW-0333">Golgi apparatus</keyword>
<evidence type="ECO:0000313" key="24">
    <source>
        <dbReference type="EMBL" id="NXY66593.1"/>
    </source>
</evidence>
<evidence type="ECO:0000256" key="10">
    <source>
        <dbReference type="ARBA" id="ARBA00022490"/>
    </source>
</evidence>
<reference evidence="24 25" key="1">
    <citation type="submission" date="2019-09" db="EMBL/GenBank/DDBJ databases">
        <title>Bird 10,000 Genomes (B10K) Project - Family phase.</title>
        <authorList>
            <person name="Zhang G."/>
        </authorList>
    </citation>
    <scope>NUCLEOTIDE SEQUENCE [LARGE SCALE GENOMIC DNA]</scope>
    <source>
        <strain evidence="24">B10K-OTA-212792</strain>
        <tissue evidence="24">Blood</tissue>
    </source>
</reference>
<feature type="non-terminal residue" evidence="24">
    <location>
        <position position="116"/>
    </location>
</feature>
<evidence type="ECO:0000256" key="23">
    <source>
        <dbReference type="ARBA" id="ARBA00048047"/>
    </source>
</evidence>
<gene>
    <name evidence="24" type="primary">Hpd_0</name>
    <name evidence="24" type="ORF">CALWIL_R14397</name>
</gene>
<keyword evidence="25" id="KW-1185">Reference proteome</keyword>
<evidence type="ECO:0000256" key="16">
    <source>
        <dbReference type="ARBA" id="ARBA00023002"/>
    </source>
</evidence>
<evidence type="ECO:0000256" key="20">
    <source>
        <dbReference type="ARBA" id="ARBA00023232"/>
    </source>
</evidence>
<evidence type="ECO:0000256" key="21">
    <source>
        <dbReference type="ARBA" id="ARBA00029786"/>
    </source>
</evidence>
<keyword evidence="13" id="KW-0256">Endoplasmic reticulum</keyword>
<evidence type="ECO:0000256" key="18">
    <source>
        <dbReference type="ARBA" id="ARBA00023034"/>
    </source>
</evidence>
<dbReference type="GO" id="GO:0003868">
    <property type="term" value="F:4-hydroxyphenylpyruvate dioxygenase activity"/>
    <property type="evidence" value="ECO:0007669"/>
    <property type="project" value="UniProtKB-EC"/>
</dbReference>
<accession>A0A7L4LMT8</accession>
<comment type="subcellular location">
    <subcellularLocation>
        <location evidence="4">Cytoplasm</location>
    </subcellularLocation>
    <subcellularLocation>
        <location evidence="3">Endoplasmic reticulum membrane</location>
        <topology evidence="3">Peripheral membrane protein</topology>
    </subcellularLocation>
    <subcellularLocation>
        <location evidence="2">Golgi apparatus membrane</location>
        <topology evidence="2">Peripheral membrane protein</topology>
    </subcellularLocation>
</comment>
<organism evidence="24 25">
    <name type="scientific">Callaeas wilsoni</name>
    <name type="common">North Island kokako</name>
    <dbReference type="NCBI Taxonomy" id="1347786"/>
    <lineage>
        <taxon>Eukaryota</taxon>
        <taxon>Metazoa</taxon>
        <taxon>Chordata</taxon>
        <taxon>Craniata</taxon>
        <taxon>Vertebrata</taxon>
        <taxon>Euteleostomi</taxon>
        <taxon>Archelosauria</taxon>
        <taxon>Archosauria</taxon>
        <taxon>Dinosauria</taxon>
        <taxon>Saurischia</taxon>
        <taxon>Theropoda</taxon>
        <taxon>Coelurosauria</taxon>
        <taxon>Aves</taxon>
        <taxon>Neognathae</taxon>
        <taxon>Neoaves</taxon>
        <taxon>Telluraves</taxon>
        <taxon>Australaves</taxon>
        <taxon>Passeriformes</taxon>
        <taxon>Corvoidea</taxon>
        <taxon>Callaeidae</taxon>
        <taxon>Callaeas</taxon>
    </lineage>
</organism>
<evidence type="ECO:0000313" key="25">
    <source>
        <dbReference type="Proteomes" id="UP000576729"/>
    </source>
</evidence>
<keyword evidence="17" id="KW-0408">Iron</keyword>
<keyword evidence="19" id="KW-0472">Membrane</keyword>
<dbReference type="AlphaFoldDB" id="A0A7L4LMT8"/>